<dbReference type="InterPro" id="IPR036388">
    <property type="entry name" value="WH-like_DNA-bd_sf"/>
</dbReference>
<keyword evidence="4" id="KW-0010">Activator</keyword>
<dbReference type="InterPro" id="IPR005119">
    <property type="entry name" value="LysR_subst-bd"/>
</dbReference>
<dbReference type="PANTHER" id="PTHR30346:SF0">
    <property type="entry name" value="HCA OPERON TRANSCRIPTIONAL ACTIVATOR HCAR"/>
    <property type="match status" value="1"/>
</dbReference>
<evidence type="ECO:0000256" key="2">
    <source>
        <dbReference type="ARBA" id="ARBA00023015"/>
    </source>
</evidence>
<dbReference type="InterPro" id="IPR036390">
    <property type="entry name" value="WH_DNA-bd_sf"/>
</dbReference>
<dbReference type="PROSITE" id="PS50931">
    <property type="entry name" value="HTH_LYSR"/>
    <property type="match status" value="1"/>
</dbReference>
<accession>A0A7G1KQX0</accession>
<keyword evidence="5" id="KW-0804">Transcription</keyword>
<dbReference type="Pfam" id="PF03466">
    <property type="entry name" value="LysR_substrate"/>
    <property type="match status" value="1"/>
</dbReference>
<evidence type="ECO:0000313" key="8">
    <source>
        <dbReference type="Proteomes" id="UP000516173"/>
    </source>
</evidence>
<sequence length="338" mass="37164">MRRTSKTDPRADRYRLRYRRSVDPLRKLRYFVAVAEELHFGRAADRLAIAQPSLSQRIRELEQDLGARLFDRTSRSVELTAAGRILLAESRALLARWDRTKTLVGKAHRGEMAALRVGVPPDLAGRVLAAMLTAFERECPELGVDLQELTTAEQVRLLADRQLDAGLLQHPADVTGLELGPAVDTPLGVVLPRDSPLAARSELAPAELAGHGLVLFPRAAAPGVYDATLHTCAEHGFRPTAVVHARNPEFVLGLVLSGQGVAFDQGMVAQKEPRVVWRPITGGVLRRRMSLTWPSEAPHPAVRRLAELIVEVLRTDGVSTLAPAQDEALPWHVLIGRR</sequence>
<dbReference type="RefSeq" id="WP_280332751.1">
    <property type="nucleotide sequence ID" value="NZ_JARWQN010000329.1"/>
</dbReference>
<dbReference type="CDD" id="cd08414">
    <property type="entry name" value="PBP2_LTTR_aromatics_like"/>
    <property type="match status" value="1"/>
</dbReference>
<protein>
    <submittedName>
        <fullName evidence="7">LysR family transcriptional regulator</fullName>
    </submittedName>
</protein>
<evidence type="ECO:0000313" key="7">
    <source>
        <dbReference type="EMBL" id="BCK57530.1"/>
    </source>
</evidence>
<gene>
    <name evidence="7" type="ORF">NWFMUON74_53020</name>
</gene>
<dbReference type="PANTHER" id="PTHR30346">
    <property type="entry name" value="TRANSCRIPTIONAL DUAL REGULATOR HCAR-RELATED"/>
    <property type="match status" value="1"/>
</dbReference>
<evidence type="ECO:0000256" key="5">
    <source>
        <dbReference type="ARBA" id="ARBA00023163"/>
    </source>
</evidence>
<proteinExistence type="inferred from homology"/>
<evidence type="ECO:0000256" key="3">
    <source>
        <dbReference type="ARBA" id="ARBA00023125"/>
    </source>
</evidence>
<dbReference type="SUPFAM" id="SSF53850">
    <property type="entry name" value="Periplasmic binding protein-like II"/>
    <property type="match status" value="1"/>
</dbReference>
<reference evidence="7 8" key="1">
    <citation type="submission" date="2020-08" db="EMBL/GenBank/DDBJ databases">
        <title>Genome Sequencing of Nocardia wallacei strain FMUON74 and assembly.</title>
        <authorList>
            <person name="Toyokawa M."/>
            <person name="Uesaka K."/>
        </authorList>
    </citation>
    <scope>NUCLEOTIDE SEQUENCE [LARGE SCALE GENOMIC DNA]</scope>
    <source>
        <strain evidence="7 8">FMUON74</strain>
    </source>
</reference>
<dbReference type="GO" id="GO:0032993">
    <property type="term" value="C:protein-DNA complex"/>
    <property type="evidence" value="ECO:0007669"/>
    <property type="project" value="TreeGrafter"/>
</dbReference>
<keyword evidence="2" id="KW-0805">Transcription regulation</keyword>
<name>A0A7G1KQX0_9NOCA</name>
<dbReference type="PRINTS" id="PR00039">
    <property type="entry name" value="HTHLYSR"/>
</dbReference>
<dbReference type="AlphaFoldDB" id="A0A7G1KQX0"/>
<keyword evidence="3" id="KW-0238">DNA-binding</keyword>
<dbReference type="Proteomes" id="UP000516173">
    <property type="component" value="Chromosome"/>
</dbReference>
<feature type="domain" description="HTH lysR-type" evidence="6">
    <location>
        <begin position="23"/>
        <end position="80"/>
    </location>
</feature>
<dbReference type="Gene3D" id="3.40.190.10">
    <property type="entry name" value="Periplasmic binding protein-like II"/>
    <property type="match status" value="2"/>
</dbReference>
<dbReference type="SUPFAM" id="SSF46785">
    <property type="entry name" value="Winged helix' DNA-binding domain"/>
    <property type="match status" value="1"/>
</dbReference>
<dbReference type="GO" id="GO:0003677">
    <property type="term" value="F:DNA binding"/>
    <property type="evidence" value="ECO:0007669"/>
    <property type="project" value="UniProtKB-KW"/>
</dbReference>
<evidence type="ECO:0000256" key="1">
    <source>
        <dbReference type="ARBA" id="ARBA00009437"/>
    </source>
</evidence>
<dbReference type="Gene3D" id="1.10.10.10">
    <property type="entry name" value="Winged helix-like DNA-binding domain superfamily/Winged helix DNA-binding domain"/>
    <property type="match status" value="1"/>
</dbReference>
<organism evidence="7 8">
    <name type="scientific">Nocardia wallacei</name>
    <dbReference type="NCBI Taxonomy" id="480035"/>
    <lineage>
        <taxon>Bacteria</taxon>
        <taxon>Bacillati</taxon>
        <taxon>Actinomycetota</taxon>
        <taxon>Actinomycetes</taxon>
        <taxon>Mycobacteriales</taxon>
        <taxon>Nocardiaceae</taxon>
        <taxon>Nocardia</taxon>
    </lineage>
</organism>
<keyword evidence="8" id="KW-1185">Reference proteome</keyword>
<comment type="similarity">
    <text evidence="1">Belongs to the LysR transcriptional regulatory family.</text>
</comment>
<dbReference type="Pfam" id="PF00126">
    <property type="entry name" value="HTH_1"/>
    <property type="match status" value="1"/>
</dbReference>
<dbReference type="KEGG" id="nwl:NWFMUON74_53020"/>
<dbReference type="EMBL" id="AP023396">
    <property type="protein sequence ID" value="BCK57530.1"/>
    <property type="molecule type" value="Genomic_DNA"/>
</dbReference>
<evidence type="ECO:0000256" key="4">
    <source>
        <dbReference type="ARBA" id="ARBA00023159"/>
    </source>
</evidence>
<dbReference type="FunFam" id="1.10.10.10:FF:000001">
    <property type="entry name" value="LysR family transcriptional regulator"/>
    <property type="match status" value="1"/>
</dbReference>
<evidence type="ECO:0000259" key="6">
    <source>
        <dbReference type="PROSITE" id="PS50931"/>
    </source>
</evidence>
<dbReference type="InterPro" id="IPR000847">
    <property type="entry name" value="LysR_HTH_N"/>
</dbReference>
<dbReference type="GO" id="GO:0003700">
    <property type="term" value="F:DNA-binding transcription factor activity"/>
    <property type="evidence" value="ECO:0007669"/>
    <property type="project" value="InterPro"/>
</dbReference>